<dbReference type="AlphaFoldDB" id="A0A8H3EQ91"/>
<dbReference type="GO" id="GO:0005525">
    <property type="term" value="F:GTP binding"/>
    <property type="evidence" value="ECO:0007669"/>
    <property type="project" value="UniProtKB-KW"/>
</dbReference>
<feature type="domain" description="Tr-type G" evidence="3">
    <location>
        <begin position="12"/>
        <end position="76"/>
    </location>
</feature>
<comment type="caution">
    <text evidence="4">The sequence shown here is derived from an EMBL/GenBank/DDBJ whole genome shotgun (WGS) entry which is preliminary data.</text>
</comment>
<evidence type="ECO:0000256" key="2">
    <source>
        <dbReference type="ARBA" id="ARBA00023134"/>
    </source>
</evidence>
<dbReference type="PANTHER" id="PTHR23115">
    <property type="entry name" value="TRANSLATION FACTOR"/>
    <property type="match status" value="1"/>
</dbReference>
<proteinExistence type="predicted"/>
<evidence type="ECO:0000313" key="4">
    <source>
        <dbReference type="EMBL" id="CAF9910771.1"/>
    </source>
</evidence>
<dbReference type="SUPFAM" id="SSF52540">
    <property type="entry name" value="P-loop containing nucleoside triphosphate hydrolases"/>
    <property type="match status" value="1"/>
</dbReference>
<keyword evidence="2" id="KW-0342">GTP-binding</keyword>
<keyword evidence="5" id="KW-1185">Reference proteome</keyword>
<sequence length="160" mass="17002">MTGSGGLAGVEYCSMKVGAPKYYFTVTDAPGHRDFITNMIIGTSQADCAILIIAGGTGECEAGISKDGQTREHALLRGVRENITDKNDKWQPYAAVTAAAFAKELLLHVPEASTLAMKMSSETLTNCVLALNSSDLYILIPILNARMRIPPGLKAPAIDS</sequence>
<dbReference type="Proteomes" id="UP000664169">
    <property type="component" value="Unassembled WGS sequence"/>
</dbReference>
<dbReference type="GO" id="GO:0003924">
    <property type="term" value="F:GTPase activity"/>
    <property type="evidence" value="ECO:0007669"/>
    <property type="project" value="InterPro"/>
</dbReference>
<evidence type="ECO:0000256" key="1">
    <source>
        <dbReference type="ARBA" id="ARBA00022741"/>
    </source>
</evidence>
<keyword evidence="1" id="KW-0547">Nucleotide-binding</keyword>
<name>A0A8H3EQ91_9LECA</name>
<reference evidence="4" key="1">
    <citation type="submission" date="2021-03" db="EMBL/GenBank/DDBJ databases">
        <authorList>
            <person name="Tagirdzhanova G."/>
        </authorList>
    </citation>
    <scope>NUCLEOTIDE SEQUENCE</scope>
</reference>
<dbReference type="InterPro" id="IPR050100">
    <property type="entry name" value="TRAFAC_GTPase_members"/>
</dbReference>
<accession>A0A8H3EQ91</accession>
<protein>
    <recommendedName>
        <fullName evidence="3">Tr-type G domain-containing protein</fullName>
    </recommendedName>
</protein>
<dbReference type="Gene3D" id="3.40.50.300">
    <property type="entry name" value="P-loop containing nucleotide triphosphate hydrolases"/>
    <property type="match status" value="1"/>
</dbReference>
<dbReference type="OrthoDB" id="3969558at2759"/>
<dbReference type="InterPro" id="IPR000795">
    <property type="entry name" value="T_Tr_GTP-bd_dom"/>
</dbReference>
<dbReference type="PRINTS" id="PR00315">
    <property type="entry name" value="ELONGATNFCT"/>
</dbReference>
<dbReference type="InterPro" id="IPR027417">
    <property type="entry name" value="P-loop_NTPase"/>
</dbReference>
<organism evidence="4 5">
    <name type="scientific">Gomphillus americanus</name>
    <dbReference type="NCBI Taxonomy" id="1940652"/>
    <lineage>
        <taxon>Eukaryota</taxon>
        <taxon>Fungi</taxon>
        <taxon>Dikarya</taxon>
        <taxon>Ascomycota</taxon>
        <taxon>Pezizomycotina</taxon>
        <taxon>Lecanoromycetes</taxon>
        <taxon>OSLEUM clade</taxon>
        <taxon>Ostropomycetidae</taxon>
        <taxon>Ostropales</taxon>
        <taxon>Graphidaceae</taxon>
        <taxon>Gomphilloideae</taxon>
        <taxon>Gomphillus</taxon>
    </lineage>
</organism>
<evidence type="ECO:0000259" key="3">
    <source>
        <dbReference type="Pfam" id="PF00009"/>
    </source>
</evidence>
<gene>
    <name evidence="4" type="ORF">GOMPHAMPRED_007171</name>
</gene>
<evidence type="ECO:0000313" key="5">
    <source>
        <dbReference type="Proteomes" id="UP000664169"/>
    </source>
</evidence>
<dbReference type="EMBL" id="CAJPDQ010000006">
    <property type="protein sequence ID" value="CAF9910771.1"/>
    <property type="molecule type" value="Genomic_DNA"/>
</dbReference>
<dbReference type="Pfam" id="PF00009">
    <property type="entry name" value="GTP_EFTU"/>
    <property type="match status" value="1"/>
</dbReference>